<dbReference type="GO" id="GO:0030288">
    <property type="term" value="C:outer membrane-bounded periplasmic space"/>
    <property type="evidence" value="ECO:0007669"/>
    <property type="project" value="InterPro"/>
</dbReference>
<evidence type="ECO:0000313" key="11">
    <source>
        <dbReference type="Proteomes" id="UP000602745"/>
    </source>
</evidence>
<feature type="disulfide bond" evidence="8">
    <location>
        <begin position="221"/>
        <end position="269"/>
    </location>
</feature>
<feature type="disulfide bond" evidence="8">
    <location>
        <begin position="250"/>
        <end position="257"/>
    </location>
</feature>
<evidence type="ECO:0000256" key="9">
    <source>
        <dbReference type="SAM" id="SignalP"/>
    </source>
</evidence>
<dbReference type="RefSeq" id="WP_188410509.1">
    <property type="nucleotide sequence ID" value="NZ_BMCP01000004.1"/>
</dbReference>
<dbReference type="GO" id="GO:0046872">
    <property type="term" value="F:metal ion binding"/>
    <property type="evidence" value="ECO:0007669"/>
    <property type="project" value="UniProtKB-KW"/>
</dbReference>
<evidence type="ECO:0000256" key="7">
    <source>
        <dbReference type="ARBA" id="ARBA00023049"/>
    </source>
</evidence>
<dbReference type="EMBL" id="BMCP01000004">
    <property type="protein sequence ID" value="GGE49859.1"/>
    <property type="molecule type" value="Genomic_DNA"/>
</dbReference>
<dbReference type="InterPro" id="IPR009045">
    <property type="entry name" value="Zn_M74/Hedgehog-like"/>
</dbReference>
<keyword evidence="5" id="KW-0378">Hydrolase</keyword>
<keyword evidence="3 9" id="KW-0732">Signal</keyword>
<organism evidence="10 11">
    <name type="scientific">Agaricicola taiwanensis</name>
    <dbReference type="NCBI Taxonomy" id="591372"/>
    <lineage>
        <taxon>Bacteria</taxon>
        <taxon>Pseudomonadati</taxon>
        <taxon>Pseudomonadota</taxon>
        <taxon>Alphaproteobacteria</taxon>
        <taxon>Rhodobacterales</taxon>
        <taxon>Paracoccaceae</taxon>
        <taxon>Agaricicola</taxon>
    </lineage>
</organism>
<evidence type="ECO:0000256" key="4">
    <source>
        <dbReference type="ARBA" id="ARBA00022764"/>
    </source>
</evidence>
<sequence length="313" mass="33832">MPVRPLAGAAALMSLMMLTPAGAQVPQPVPRPQPAALTAVQPIADAPAKELFGRVTAPAAQPPLAARSIGFYSKGCVAGAKALPIDGATWQVMRLSRNRNWGHPDLIAVLEHLAMRVPRETSWPGLLVGDISQPRGGPMLTGHASHQIGLDADVWLNPMPPRRLSGEEREKISAISVVAKDWLDIDPNIWTPDHLKVIRLAALEPRVERVLVNPAIKKALCREAGSDRSWLSKVRPYWGHNYHMHIRITCPAGSDGCRPQAAPPRGDGCGSDLAWWFTDEVMNPKKPAKPVKPKPPMTLAALPPACRSVLVAP</sequence>
<dbReference type="Gene3D" id="3.30.1380.10">
    <property type="match status" value="1"/>
</dbReference>
<evidence type="ECO:0000256" key="5">
    <source>
        <dbReference type="ARBA" id="ARBA00022801"/>
    </source>
</evidence>
<evidence type="ECO:0000313" key="10">
    <source>
        <dbReference type="EMBL" id="GGE49859.1"/>
    </source>
</evidence>
<evidence type="ECO:0000256" key="8">
    <source>
        <dbReference type="PIRSR" id="PIRSR018455-2"/>
    </source>
</evidence>
<dbReference type="Pfam" id="PF03411">
    <property type="entry name" value="Peptidase_M74"/>
    <property type="match status" value="1"/>
</dbReference>
<protein>
    <submittedName>
        <fullName evidence="10">Penicillin-insensitive murein endopeptidase</fullName>
    </submittedName>
</protein>
<gene>
    <name evidence="10" type="primary">mepA</name>
    <name evidence="10" type="ORF">GCM10007276_28720</name>
</gene>
<dbReference type="SUPFAM" id="SSF55166">
    <property type="entry name" value="Hedgehog/DD-peptidase"/>
    <property type="match status" value="1"/>
</dbReference>
<keyword evidence="6" id="KW-0862">Zinc</keyword>
<evidence type="ECO:0000256" key="3">
    <source>
        <dbReference type="ARBA" id="ARBA00022729"/>
    </source>
</evidence>
<keyword evidence="11" id="KW-1185">Reference proteome</keyword>
<reference evidence="10" key="2">
    <citation type="submission" date="2020-09" db="EMBL/GenBank/DDBJ databases">
        <authorList>
            <person name="Sun Q."/>
            <person name="Sedlacek I."/>
        </authorList>
    </citation>
    <scope>NUCLEOTIDE SEQUENCE</scope>
    <source>
        <strain evidence="10">CCM 7684</strain>
    </source>
</reference>
<keyword evidence="8" id="KW-1015">Disulfide bond</keyword>
<keyword evidence="1" id="KW-0645">Protease</keyword>
<keyword evidence="2" id="KW-0479">Metal-binding</keyword>
<accession>A0A8J3DYC1</accession>
<keyword evidence="7" id="KW-0482">Metalloprotease</keyword>
<reference evidence="10" key="1">
    <citation type="journal article" date="2014" name="Int. J. Syst. Evol. Microbiol.">
        <title>Complete genome sequence of Corynebacterium casei LMG S-19264T (=DSM 44701T), isolated from a smear-ripened cheese.</title>
        <authorList>
            <consortium name="US DOE Joint Genome Institute (JGI-PGF)"/>
            <person name="Walter F."/>
            <person name="Albersmeier A."/>
            <person name="Kalinowski J."/>
            <person name="Ruckert C."/>
        </authorList>
    </citation>
    <scope>NUCLEOTIDE SEQUENCE</scope>
    <source>
        <strain evidence="10">CCM 7684</strain>
    </source>
</reference>
<dbReference type="GO" id="GO:0006508">
    <property type="term" value="P:proteolysis"/>
    <property type="evidence" value="ECO:0007669"/>
    <property type="project" value="UniProtKB-KW"/>
</dbReference>
<dbReference type="GO" id="GO:0004252">
    <property type="term" value="F:serine-type endopeptidase activity"/>
    <property type="evidence" value="ECO:0007669"/>
    <property type="project" value="InterPro"/>
</dbReference>
<feature type="chain" id="PRO_5035157902" evidence="9">
    <location>
        <begin position="24"/>
        <end position="313"/>
    </location>
</feature>
<feature type="signal peptide" evidence="9">
    <location>
        <begin position="1"/>
        <end position="23"/>
    </location>
</feature>
<proteinExistence type="predicted"/>
<dbReference type="Proteomes" id="UP000602745">
    <property type="component" value="Unassembled WGS sequence"/>
</dbReference>
<evidence type="ECO:0000256" key="1">
    <source>
        <dbReference type="ARBA" id="ARBA00022670"/>
    </source>
</evidence>
<dbReference type="NCBIfam" id="NF006947">
    <property type="entry name" value="PRK09429.1"/>
    <property type="match status" value="1"/>
</dbReference>
<name>A0A8J3DYC1_9RHOB</name>
<dbReference type="PIRSF" id="PIRSF018455">
    <property type="entry name" value="MepA"/>
    <property type="match status" value="1"/>
</dbReference>
<dbReference type="AlphaFoldDB" id="A0A8J3DYC1"/>
<keyword evidence="4" id="KW-0574">Periplasm</keyword>
<feature type="disulfide bond" evidence="8">
    <location>
        <begin position="76"/>
        <end position="306"/>
    </location>
</feature>
<dbReference type="InterPro" id="IPR005073">
    <property type="entry name" value="Peptidase_M74"/>
</dbReference>
<dbReference type="GO" id="GO:0008237">
    <property type="term" value="F:metallopeptidase activity"/>
    <property type="evidence" value="ECO:0007669"/>
    <property type="project" value="UniProtKB-KW"/>
</dbReference>
<evidence type="ECO:0000256" key="6">
    <source>
        <dbReference type="ARBA" id="ARBA00022833"/>
    </source>
</evidence>
<comment type="caution">
    <text evidence="10">The sequence shown here is derived from an EMBL/GenBank/DDBJ whole genome shotgun (WGS) entry which is preliminary data.</text>
</comment>
<evidence type="ECO:0000256" key="2">
    <source>
        <dbReference type="ARBA" id="ARBA00022723"/>
    </source>
</evidence>